<dbReference type="InterPro" id="IPR011990">
    <property type="entry name" value="TPR-like_helical_dom_sf"/>
</dbReference>
<accession>A0ABW6NQH7</accession>
<dbReference type="Proteomes" id="UP001601521">
    <property type="component" value="Unassembled WGS sequence"/>
</dbReference>
<dbReference type="SUPFAM" id="SSF48452">
    <property type="entry name" value="TPR-like"/>
    <property type="match status" value="1"/>
</dbReference>
<comment type="caution">
    <text evidence="1">The sequence shown here is derived from an EMBL/GenBank/DDBJ whole genome shotgun (WGS) entry which is preliminary data.</text>
</comment>
<name>A0ABW6NQH7_9NOCA</name>
<dbReference type="RefSeq" id="WP_387254470.1">
    <property type="nucleotide sequence ID" value="NZ_JBIALX010000014.1"/>
</dbReference>
<dbReference type="Gene3D" id="1.25.40.10">
    <property type="entry name" value="Tetratricopeptide repeat domain"/>
    <property type="match status" value="1"/>
</dbReference>
<evidence type="ECO:0000313" key="1">
    <source>
        <dbReference type="EMBL" id="MFF0457308.1"/>
    </source>
</evidence>
<gene>
    <name evidence="1" type="ORF">ACFYTH_28440</name>
</gene>
<evidence type="ECO:0008006" key="3">
    <source>
        <dbReference type="Google" id="ProtNLM"/>
    </source>
</evidence>
<proteinExistence type="predicted"/>
<sequence>MVRGREWTGFEAAALQEAMRCSVRDFAHMLGVETTTIANWRSGLSAVTPRPRTQAILDTAYQQRATPEDRQRFTQIVAEGEAAWRNRHRQDRRSAPVSSVLTAYDEATWSPALQADDVRRSEFLRGLLAVSATVLTDDVIAAAVKPIDPPTTRVGWEHVERVRDWASVFRSADDAGLHVGDAMVAQLRVAADYLGAEMSAPVRIGMQAAVGTFFRVVGWAHYDRGNHETARANFQAGLHCAEQAEEWWLRATVLTCLARQAIYLGHLDDALTMLGLASIRSDRLSLLRRADIAAVQARAFGKLGNAAECRRAVDQAEQLFVESDGENHPDTEHEGFKMYYNRSLLQGDTAQGLFDLAYHRKAEVSTTIERLQSALNLSDEYARSRQLSLLRLAALQIRHGDPEDGLMLGTQAVERGAASSSRRVRDGLVLVHQATGDPRVERSPAARELRSAITDLLVRPVDTKEQL</sequence>
<evidence type="ECO:0000313" key="2">
    <source>
        <dbReference type="Proteomes" id="UP001601521"/>
    </source>
</evidence>
<organism evidence="1 2">
    <name type="scientific">Nocardia africana</name>
    <dbReference type="NCBI Taxonomy" id="134964"/>
    <lineage>
        <taxon>Bacteria</taxon>
        <taxon>Bacillati</taxon>
        <taxon>Actinomycetota</taxon>
        <taxon>Actinomycetes</taxon>
        <taxon>Mycobacteriales</taxon>
        <taxon>Nocardiaceae</taxon>
        <taxon>Nocardia</taxon>
    </lineage>
</organism>
<protein>
    <recommendedName>
        <fullName evidence="3">ATP-dependent transcriptional regulator</fullName>
    </recommendedName>
</protein>
<dbReference type="EMBL" id="JBIALX010000014">
    <property type="protein sequence ID" value="MFF0457308.1"/>
    <property type="molecule type" value="Genomic_DNA"/>
</dbReference>
<keyword evidence="2" id="KW-1185">Reference proteome</keyword>
<reference evidence="1 2" key="1">
    <citation type="submission" date="2024-10" db="EMBL/GenBank/DDBJ databases">
        <title>The Natural Products Discovery Center: Release of the First 8490 Sequenced Strains for Exploring Actinobacteria Biosynthetic Diversity.</title>
        <authorList>
            <person name="Kalkreuter E."/>
            <person name="Kautsar S.A."/>
            <person name="Yang D."/>
            <person name="Bader C.D."/>
            <person name="Teijaro C.N."/>
            <person name="Fluegel L."/>
            <person name="Davis C.M."/>
            <person name="Simpson J.R."/>
            <person name="Lauterbach L."/>
            <person name="Steele A.D."/>
            <person name="Gui C."/>
            <person name="Meng S."/>
            <person name="Li G."/>
            <person name="Viehrig K."/>
            <person name="Ye F."/>
            <person name="Su P."/>
            <person name="Kiefer A.F."/>
            <person name="Nichols A."/>
            <person name="Cepeda A.J."/>
            <person name="Yan W."/>
            <person name="Fan B."/>
            <person name="Jiang Y."/>
            <person name="Adhikari A."/>
            <person name="Zheng C.-J."/>
            <person name="Schuster L."/>
            <person name="Cowan T.M."/>
            <person name="Smanski M.J."/>
            <person name="Chevrette M.G."/>
            <person name="De Carvalho L.P.S."/>
            <person name="Shen B."/>
        </authorList>
    </citation>
    <scope>NUCLEOTIDE SEQUENCE [LARGE SCALE GENOMIC DNA]</scope>
    <source>
        <strain evidence="1 2">NPDC004550</strain>
    </source>
</reference>